<dbReference type="VEuPathDB" id="FungiDB:GWK60_F07161"/>
<dbReference type="VEuPathDB" id="FungiDB:CAGL0F07623g"/>
<comment type="caution">
    <text evidence="1">The sequence shown here is derived from an EMBL/GenBank/DDBJ whole genome shotgun (WGS) entry which is preliminary data.</text>
</comment>
<protein>
    <submittedName>
        <fullName evidence="1">Maintenance of telomere capping protein 2</fullName>
    </submittedName>
</protein>
<accession>A0A0W0DWB2</accession>
<dbReference type="AlphaFoldDB" id="A0A0W0DWB2"/>
<gene>
    <name evidence="1" type="ORF">AO440_001419</name>
</gene>
<evidence type="ECO:0000313" key="1">
    <source>
        <dbReference type="EMBL" id="KTB00057.1"/>
    </source>
</evidence>
<name>A0A0W0DWB2_CANGB</name>
<dbReference type="EMBL" id="LLZZ01000141">
    <property type="protein sequence ID" value="KTB00057.1"/>
    <property type="molecule type" value="Genomic_DNA"/>
</dbReference>
<organism evidence="1 2">
    <name type="scientific">Candida glabrata</name>
    <name type="common">Yeast</name>
    <name type="synonym">Torulopsis glabrata</name>
    <dbReference type="NCBI Taxonomy" id="5478"/>
    <lineage>
        <taxon>Eukaryota</taxon>
        <taxon>Fungi</taxon>
        <taxon>Dikarya</taxon>
        <taxon>Ascomycota</taxon>
        <taxon>Saccharomycotina</taxon>
        <taxon>Saccharomycetes</taxon>
        <taxon>Saccharomycetales</taxon>
        <taxon>Saccharomycetaceae</taxon>
        <taxon>Nakaseomyces</taxon>
    </lineage>
</organism>
<sequence>MTEMDFDLEQIQKYELPDFETALLFSIVAKKNFLVLFDAEQRKLNDEISNEELIQKSVGDVMQKRTDFKINFKYQCINHVTDEMISEIQKCELDDYKNLETMEHVDEKGDRSANIAGVDQNVTIEFYLVEDIDRQSLADYYQLGRLMREGYIFNVQHNGIANNKKYWKLFIGTVAWKRDEYIIPDDILQLGAADKKYSHKHGQSFKLKSFSTGFEDWIRHKFWLVTTLAMPNIKPVIEVQAADDTASFSSVVITKDEAKEEEAITGSSDGAEKILSSDYKNYDKIHIQASLRRYILDIMVHIRTHRLTFNARGGGIHKNCYSNMITLSKIICIKDHKSFVVPQHVRLAAMWFLPLQLSVIDDSLKDNSILYGSKPELVRELMKRVVYVRNKQIIDMDNPLFMEALIVKSALKKIVPPV</sequence>
<dbReference type="VEuPathDB" id="FungiDB:GVI51_F07183"/>
<reference evidence="1 2" key="1">
    <citation type="submission" date="2015-10" db="EMBL/GenBank/DDBJ databases">
        <title>Draft genomes sequences of Candida glabrata isolates 1A, 1B, 2A, 2B, 3A and 3B.</title>
        <authorList>
            <person name="Haavelsrud O.E."/>
            <person name="Gaustad P."/>
        </authorList>
    </citation>
    <scope>NUCLEOTIDE SEQUENCE [LARGE SCALE GENOMIC DNA]</scope>
    <source>
        <strain evidence="1">910700640</strain>
    </source>
</reference>
<dbReference type="Proteomes" id="UP000054886">
    <property type="component" value="Unassembled WGS sequence"/>
</dbReference>
<dbReference type="VEuPathDB" id="FungiDB:B1J91_F07623g"/>
<proteinExistence type="predicted"/>
<evidence type="ECO:0000313" key="2">
    <source>
        <dbReference type="Proteomes" id="UP000054886"/>
    </source>
</evidence>